<sequence>MTIDKLGRIELMKKKVSMLIFVAAITLSVFLIVMNVINGSEPETGIEKGMKAESLTLDRYQGEAADVLPDDNQVTIMNIWATWCEPCVRELPDLLELDNDYRDSGLAVITVNAQKYERVVEHTEEFIQEQNLTLPVFLDSEAELFQLYQIRGMPTTLVIDHEGIIVERIEGEVNYEMLEAIVIPLLNE</sequence>
<dbReference type="AlphaFoldDB" id="A0A553ZYQ4"/>
<dbReference type="OrthoDB" id="25753at2"/>
<evidence type="ECO:0000259" key="3">
    <source>
        <dbReference type="PROSITE" id="PS51352"/>
    </source>
</evidence>
<dbReference type="GO" id="GO:0016491">
    <property type="term" value="F:oxidoreductase activity"/>
    <property type="evidence" value="ECO:0007669"/>
    <property type="project" value="InterPro"/>
</dbReference>
<keyword evidence="1" id="KW-1015">Disulfide bond</keyword>
<keyword evidence="2" id="KW-0812">Transmembrane</keyword>
<dbReference type="InterPro" id="IPR050553">
    <property type="entry name" value="Thioredoxin_ResA/DsbE_sf"/>
</dbReference>
<reference evidence="4 5" key="1">
    <citation type="submission" date="2019-07" db="EMBL/GenBank/DDBJ databases">
        <authorList>
            <person name="Park Y.J."/>
            <person name="Jeong S.E."/>
            <person name="Jung H.S."/>
        </authorList>
    </citation>
    <scope>NUCLEOTIDE SEQUENCE [LARGE SCALE GENOMIC DNA]</scope>
    <source>
        <strain evidence="5">P16(2019)</strain>
    </source>
</reference>
<dbReference type="Proteomes" id="UP000318521">
    <property type="component" value="Unassembled WGS sequence"/>
</dbReference>
<evidence type="ECO:0000256" key="2">
    <source>
        <dbReference type="SAM" id="Phobius"/>
    </source>
</evidence>
<dbReference type="PROSITE" id="PS51352">
    <property type="entry name" value="THIOREDOXIN_2"/>
    <property type="match status" value="1"/>
</dbReference>
<dbReference type="CDD" id="cd02966">
    <property type="entry name" value="TlpA_like_family"/>
    <property type="match status" value="1"/>
</dbReference>
<dbReference type="InterPro" id="IPR013766">
    <property type="entry name" value="Thioredoxin_domain"/>
</dbReference>
<evidence type="ECO:0000256" key="1">
    <source>
        <dbReference type="ARBA" id="ARBA00023157"/>
    </source>
</evidence>
<dbReference type="InterPro" id="IPR036249">
    <property type="entry name" value="Thioredoxin-like_sf"/>
</dbReference>
<dbReference type="GO" id="GO:0016209">
    <property type="term" value="F:antioxidant activity"/>
    <property type="evidence" value="ECO:0007669"/>
    <property type="project" value="InterPro"/>
</dbReference>
<keyword evidence="2" id="KW-1133">Transmembrane helix</keyword>
<comment type="caution">
    <text evidence="4">The sequence shown here is derived from an EMBL/GenBank/DDBJ whole genome shotgun (WGS) entry which is preliminary data.</text>
</comment>
<dbReference type="SUPFAM" id="SSF52833">
    <property type="entry name" value="Thioredoxin-like"/>
    <property type="match status" value="1"/>
</dbReference>
<feature type="domain" description="Thioredoxin" evidence="3">
    <location>
        <begin position="46"/>
        <end position="187"/>
    </location>
</feature>
<evidence type="ECO:0000313" key="4">
    <source>
        <dbReference type="EMBL" id="TSB46577.1"/>
    </source>
</evidence>
<dbReference type="PROSITE" id="PS00194">
    <property type="entry name" value="THIOREDOXIN_1"/>
    <property type="match status" value="1"/>
</dbReference>
<feature type="transmembrane region" description="Helical" evidence="2">
    <location>
        <begin position="16"/>
        <end position="37"/>
    </location>
</feature>
<gene>
    <name evidence="4" type="ORF">FN960_09450</name>
</gene>
<accession>A0A553ZYQ4</accession>
<dbReference type="EMBL" id="VLXZ01000005">
    <property type="protein sequence ID" value="TSB46577.1"/>
    <property type="molecule type" value="Genomic_DNA"/>
</dbReference>
<evidence type="ECO:0000313" key="5">
    <source>
        <dbReference type="Proteomes" id="UP000318521"/>
    </source>
</evidence>
<dbReference type="PANTHER" id="PTHR42852:SF13">
    <property type="entry name" value="PROTEIN DIPZ"/>
    <property type="match status" value="1"/>
</dbReference>
<dbReference type="PANTHER" id="PTHR42852">
    <property type="entry name" value="THIOL:DISULFIDE INTERCHANGE PROTEIN DSBE"/>
    <property type="match status" value="1"/>
</dbReference>
<organism evidence="4 5">
    <name type="scientific">Alkalicoccobacillus porphyridii</name>
    <dbReference type="NCBI Taxonomy" id="2597270"/>
    <lineage>
        <taxon>Bacteria</taxon>
        <taxon>Bacillati</taxon>
        <taxon>Bacillota</taxon>
        <taxon>Bacilli</taxon>
        <taxon>Bacillales</taxon>
        <taxon>Bacillaceae</taxon>
        <taxon>Alkalicoccobacillus</taxon>
    </lineage>
</organism>
<protein>
    <submittedName>
        <fullName evidence="4">TlpA family protein disulfide reductase</fullName>
    </submittedName>
</protein>
<proteinExistence type="predicted"/>
<keyword evidence="2" id="KW-0472">Membrane</keyword>
<dbReference type="InterPro" id="IPR017937">
    <property type="entry name" value="Thioredoxin_CS"/>
</dbReference>
<dbReference type="InterPro" id="IPR000866">
    <property type="entry name" value="AhpC/TSA"/>
</dbReference>
<dbReference type="Pfam" id="PF00578">
    <property type="entry name" value="AhpC-TSA"/>
    <property type="match status" value="1"/>
</dbReference>
<dbReference type="Gene3D" id="3.40.30.10">
    <property type="entry name" value="Glutaredoxin"/>
    <property type="match status" value="1"/>
</dbReference>
<name>A0A553ZYQ4_9BACI</name>
<keyword evidence="5" id="KW-1185">Reference proteome</keyword>